<dbReference type="InterPro" id="IPR004045">
    <property type="entry name" value="Glutathione_S-Trfase_N"/>
</dbReference>
<dbReference type="InterPro" id="IPR004046">
    <property type="entry name" value="GST_C"/>
</dbReference>
<name>A0ABT4LKC4_9PROT</name>
<dbReference type="InterPro" id="IPR040079">
    <property type="entry name" value="Glutathione_S-Trfase"/>
</dbReference>
<evidence type="ECO:0000259" key="3">
    <source>
        <dbReference type="PROSITE" id="PS50405"/>
    </source>
</evidence>
<evidence type="ECO:0000259" key="2">
    <source>
        <dbReference type="PROSITE" id="PS50404"/>
    </source>
</evidence>
<dbReference type="RefSeq" id="WP_269423694.1">
    <property type="nucleotide sequence ID" value="NZ_JAPWGY010000003.1"/>
</dbReference>
<dbReference type="Gene3D" id="1.20.1050.10">
    <property type="match status" value="1"/>
</dbReference>
<evidence type="ECO:0000313" key="4">
    <source>
        <dbReference type="EMBL" id="MCZ4281546.1"/>
    </source>
</evidence>
<dbReference type="SFLD" id="SFLDS00019">
    <property type="entry name" value="Glutathione_Transferase_(cytos"/>
    <property type="match status" value="1"/>
</dbReference>
<evidence type="ECO:0000256" key="1">
    <source>
        <dbReference type="ARBA" id="ARBA00011738"/>
    </source>
</evidence>
<dbReference type="InterPro" id="IPR010987">
    <property type="entry name" value="Glutathione-S-Trfase_C-like"/>
</dbReference>
<dbReference type="CDD" id="cd00299">
    <property type="entry name" value="GST_C_family"/>
    <property type="match status" value="1"/>
</dbReference>
<dbReference type="InterPro" id="IPR036249">
    <property type="entry name" value="Thioredoxin-like_sf"/>
</dbReference>
<accession>A0ABT4LKC4</accession>
<organism evidence="4 5">
    <name type="scientific">Kiloniella laminariae</name>
    <dbReference type="NCBI Taxonomy" id="454162"/>
    <lineage>
        <taxon>Bacteria</taxon>
        <taxon>Pseudomonadati</taxon>
        <taxon>Pseudomonadota</taxon>
        <taxon>Alphaproteobacteria</taxon>
        <taxon>Rhodospirillales</taxon>
        <taxon>Kiloniellaceae</taxon>
        <taxon>Kiloniella</taxon>
    </lineage>
</organism>
<feature type="domain" description="GST N-terminal" evidence="2">
    <location>
        <begin position="1"/>
        <end position="80"/>
    </location>
</feature>
<comment type="caution">
    <text evidence="4">The sequence shown here is derived from an EMBL/GenBank/DDBJ whole genome shotgun (WGS) entry which is preliminary data.</text>
</comment>
<feature type="domain" description="GST C-terminal" evidence="3">
    <location>
        <begin position="85"/>
        <end position="215"/>
    </location>
</feature>
<dbReference type="InterPro" id="IPR036282">
    <property type="entry name" value="Glutathione-S-Trfase_C_sf"/>
</dbReference>
<dbReference type="Proteomes" id="UP001069802">
    <property type="component" value="Unassembled WGS sequence"/>
</dbReference>
<gene>
    <name evidence="4" type="ORF">O4H49_12205</name>
</gene>
<keyword evidence="5" id="KW-1185">Reference proteome</keyword>
<dbReference type="Pfam" id="PF00043">
    <property type="entry name" value="GST_C"/>
    <property type="match status" value="1"/>
</dbReference>
<dbReference type="Pfam" id="PF13417">
    <property type="entry name" value="GST_N_3"/>
    <property type="match status" value="1"/>
</dbReference>
<dbReference type="EMBL" id="JAPWGY010000003">
    <property type="protein sequence ID" value="MCZ4281546.1"/>
    <property type="molecule type" value="Genomic_DNA"/>
</dbReference>
<dbReference type="PANTHER" id="PTHR43969:SF9">
    <property type="entry name" value="GLUTATHIONE S TRANSFERASE D10, ISOFORM A-RELATED"/>
    <property type="match status" value="1"/>
</dbReference>
<sequence>MRTLYHLPLDPGCRKVRMLLREKQLECELHAEKIWERRDEFLKLNPAGEVPVLVEEDGTTITGGAQVVAEYLEEAYPENPLLGDGPLCRAEVRRLIAWFDLKFWREVTANLVEEKMLKRFLGLGQPNSSAIRAGHANIHYHLEYIGWLSDRRNWLAGEDFSLADITAASHISALDYIGDVPWQMHPGAKDWYARVKSRPCMRGVLGDTIAGAPPVKHYADLDF</sequence>
<dbReference type="SUPFAM" id="SSF47616">
    <property type="entry name" value="GST C-terminal domain-like"/>
    <property type="match status" value="1"/>
</dbReference>
<evidence type="ECO:0000313" key="5">
    <source>
        <dbReference type="Proteomes" id="UP001069802"/>
    </source>
</evidence>
<dbReference type="SUPFAM" id="SSF52833">
    <property type="entry name" value="Thioredoxin-like"/>
    <property type="match status" value="1"/>
</dbReference>
<dbReference type="PROSITE" id="PS50404">
    <property type="entry name" value="GST_NTER"/>
    <property type="match status" value="1"/>
</dbReference>
<reference evidence="4" key="1">
    <citation type="submission" date="2022-12" db="EMBL/GenBank/DDBJ databases">
        <title>Bacterial isolates from different developmental stages of Nematostella vectensis.</title>
        <authorList>
            <person name="Fraune S."/>
        </authorList>
    </citation>
    <scope>NUCLEOTIDE SEQUENCE</scope>
    <source>
        <strain evidence="4">G21630-S1</strain>
    </source>
</reference>
<dbReference type="PANTHER" id="PTHR43969">
    <property type="entry name" value="GLUTATHIONE S TRANSFERASE D10, ISOFORM A-RELATED"/>
    <property type="match status" value="1"/>
</dbReference>
<protein>
    <submittedName>
        <fullName evidence="4">Glutathione S-transferase family protein</fullName>
    </submittedName>
</protein>
<proteinExistence type="predicted"/>
<dbReference type="SFLD" id="SFLDG00358">
    <property type="entry name" value="Main_(cytGST)"/>
    <property type="match status" value="1"/>
</dbReference>
<dbReference type="PROSITE" id="PS50405">
    <property type="entry name" value="GST_CTER"/>
    <property type="match status" value="1"/>
</dbReference>
<comment type="subunit">
    <text evidence="1">Homodimer.</text>
</comment>
<dbReference type="Gene3D" id="3.40.30.10">
    <property type="entry name" value="Glutaredoxin"/>
    <property type="match status" value="1"/>
</dbReference>